<evidence type="ECO:0000259" key="1">
    <source>
        <dbReference type="Pfam" id="PF13021"/>
    </source>
</evidence>
<dbReference type="Pfam" id="PF13021">
    <property type="entry name" value="DUF3885"/>
    <property type="match status" value="1"/>
</dbReference>
<feature type="domain" description="DUF3885" evidence="1">
    <location>
        <begin position="5"/>
        <end position="187"/>
    </location>
</feature>
<dbReference type="RefSeq" id="WP_380148611.1">
    <property type="nucleotide sequence ID" value="NZ_JBHUOR010000131.1"/>
</dbReference>
<reference evidence="3" key="1">
    <citation type="journal article" date="2019" name="Int. J. Syst. Evol. Microbiol.">
        <title>The Global Catalogue of Microorganisms (GCM) 10K type strain sequencing project: providing services to taxonomists for standard genome sequencing and annotation.</title>
        <authorList>
            <consortium name="The Broad Institute Genomics Platform"/>
            <consortium name="The Broad Institute Genome Sequencing Center for Infectious Disease"/>
            <person name="Wu L."/>
            <person name="Ma J."/>
        </authorList>
    </citation>
    <scope>NUCLEOTIDE SEQUENCE [LARGE SCALE GENOMIC DNA]</scope>
    <source>
        <strain evidence="3">KCTC 33522</strain>
    </source>
</reference>
<protein>
    <submittedName>
        <fullName evidence="2">DUF3885 domain-containing protein</fullName>
    </submittedName>
</protein>
<dbReference type="InterPro" id="IPR024976">
    <property type="entry name" value="DUF3885"/>
</dbReference>
<organism evidence="2 3">
    <name type="scientific">Kurthia populi</name>
    <dbReference type="NCBI Taxonomy" id="1562132"/>
    <lineage>
        <taxon>Bacteria</taxon>
        <taxon>Bacillati</taxon>
        <taxon>Bacillota</taxon>
        <taxon>Bacilli</taxon>
        <taxon>Bacillales</taxon>
        <taxon>Caryophanaceae</taxon>
        <taxon>Kurthia</taxon>
    </lineage>
</organism>
<name>A0ABW5Y3N5_9BACL</name>
<dbReference type="Proteomes" id="UP001597568">
    <property type="component" value="Unassembled WGS sequence"/>
</dbReference>
<sequence length="197" mass="23476">MGSTSFLQQELPEIIFERPMFYRNDKALRVELGEGSFRESTYLPRVYEKALTLFEALHDNTDELLLIVDHDEDKKIGVFSKYIKSKSLLYHLQHEVIQRLDEEELTTYRFALHCKKQDIRYHALIKAICNQDLGMKPSVHQRVYFVNKTKKTVFYVYDDQGCDIVATTLQTLRPIYETFNDWLLDYDREQMNKLFSK</sequence>
<evidence type="ECO:0000313" key="2">
    <source>
        <dbReference type="EMBL" id="MFD2869953.1"/>
    </source>
</evidence>
<proteinExistence type="predicted"/>
<comment type="caution">
    <text evidence="2">The sequence shown here is derived from an EMBL/GenBank/DDBJ whole genome shotgun (WGS) entry which is preliminary data.</text>
</comment>
<evidence type="ECO:0000313" key="3">
    <source>
        <dbReference type="Proteomes" id="UP001597568"/>
    </source>
</evidence>
<dbReference type="EMBL" id="JBHUOR010000131">
    <property type="protein sequence ID" value="MFD2869953.1"/>
    <property type="molecule type" value="Genomic_DNA"/>
</dbReference>
<gene>
    <name evidence="2" type="ORF">ACFSY7_15785</name>
</gene>
<accession>A0ABW5Y3N5</accession>
<keyword evidence="3" id="KW-1185">Reference proteome</keyword>